<dbReference type="SUPFAM" id="SSF47336">
    <property type="entry name" value="ACP-like"/>
    <property type="match status" value="1"/>
</dbReference>
<keyword evidence="2" id="KW-0596">Phosphopantetheine</keyword>
<dbReference type="Proteomes" id="UP001595884">
    <property type="component" value="Unassembled WGS sequence"/>
</dbReference>
<evidence type="ECO:0000256" key="3">
    <source>
        <dbReference type="ARBA" id="ARBA00022553"/>
    </source>
</evidence>
<dbReference type="Gene3D" id="1.10.1200.10">
    <property type="entry name" value="ACP-like"/>
    <property type="match status" value="1"/>
</dbReference>
<dbReference type="InterPro" id="IPR020845">
    <property type="entry name" value="AMP-binding_CS"/>
</dbReference>
<dbReference type="InterPro" id="IPR001242">
    <property type="entry name" value="Condensation_dom"/>
</dbReference>
<evidence type="ECO:0000256" key="4">
    <source>
        <dbReference type="SAM" id="MobiDB-lite"/>
    </source>
</evidence>
<accession>A0ABV9MNZ6</accession>
<dbReference type="InterPro" id="IPR000873">
    <property type="entry name" value="AMP-dep_synth/lig_dom"/>
</dbReference>
<dbReference type="PANTHER" id="PTHR45527">
    <property type="entry name" value="NONRIBOSOMAL PEPTIDE SYNTHETASE"/>
    <property type="match status" value="1"/>
</dbReference>
<evidence type="ECO:0000313" key="6">
    <source>
        <dbReference type="EMBL" id="MFC4716495.1"/>
    </source>
</evidence>
<organism evidence="6 7">
    <name type="scientific">Glutamicibacter bergerei</name>
    <dbReference type="NCBI Taxonomy" id="256702"/>
    <lineage>
        <taxon>Bacteria</taxon>
        <taxon>Bacillati</taxon>
        <taxon>Actinomycetota</taxon>
        <taxon>Actinomycetes</taxon>
        <taxon>Micrococcales</taxon>
        <taxon>Micrococcaceae</taxon>
        <taxon>Glutamicibacter</taxon>
    </lineage>
</organism>
<dbReference type="InterPro" id="IPR045851">
    <property type="entry name" value="AMP-bd_C_sf"/>
</dbReference>
<keyword evidence="7" id="KW-1185">Reference proteome</keyword>
<keyword evidence="3" id="KW-0597">Phosphoprotein</keyword>
<dbReference type="Gene3D" id="3.30.559.10">
    <property type="entry name" value="Chloramphenicol acetyltransferase-like domain"/>
    <property type="match status" value="1"/>
</dbReference>
<evidence type="ECO:0000256" key="2">
    <source>
        <dbReference type="ARBA" id="ARBA00022450"/>
    </source>
</evidence>
<dbReference type="RefSeq" id="WP_346059520.1">
    <property type="nucleotide sequence ID" value="NZ_BAAAVQ010000047.1"/>
</dbReference>
<dbReference type="Gene3D" id="3.30.559.30">
    <property type="entry name" value="Nonribosomal peptide synthetase, condensation domain"/>
    <property type="match status" value="1"/>
</dbReference>
<dbReference type="PROSITE" id="PS00455">
    <property type="entry name" value="AMP_BINDING"/>
    <property type="match status" value="1"/>
</dbReference>
<dbReference type="InterPro" id="IPR020806">
    <property type="entry name" value="PKS_PP-bd"/>
</dbReference>
<dbReference type="InterPro" id="IPR042099">
    <property type="entry name" value="ANL_N_sf"/>
</dbReference>
<name>A0ABV9MNZ6_9MICC</name>
<protein>
    <submittedName>
        <fullName evidence="6">AMP-binding protein</fullName>
    </submittedName>
</protein>
<feature type="domain" description="Carrier" evidence="5">
    <location>
        <begin position="978"/>
        <end position="1054"/>
    </location>
</feature>
<dbReference type="Pfam" id="PF00501">
    <property type="entry name" value="AMP-binding"/>
    <property type="match status" value="1"/>
</dbReference>
<feature type="region of interest" description="Disordered" evidence="4">
    <location>
        <begin position="957"/>
        <end position="979"/>
    </location>
</feature>
<dbReference type="Pfam" id="PF00550">
    <property type="entry name" value="PP-binding"/>
    <property type="match status" value="1"/>
</dbReference>
<evidence type="ECO:0000256" key="1">
    <source>
        <dbReference type="ARBA" id="ARBA00001957"/>
    </source>
</evidence>
<dbReference type="SMART" id="SM00823">
    <property type="entry name" value="PKS_PP"/>
    <property type="match status" value="1"/>
</dbReference>
<dbReference type="PANTHER" id="PTHR45527:SF1">
    <property type="entry name" value="FATTY ACID SYNTHASE"/>
    <property type="match status" value="1"/>
</dbReference>
<dbReference type="SUPFAM" id="SSF56801">
    <property type="entry name" value="Acetyl-CoA synthetase-like"/>
    <property type="match status" value="1"/>
</dbReference>
<dbReference type="Gene3D" id="3.40.50.12780">
    <property type="entry name" value="N-terminal domain of ligase-like"/>
    <property type="match status" value="1"/>
</dbReference>
<comment type="cofactor">
    <cofactor evidence="1">
        <name>pantetheine 4'-phosphate</name>
        <dbReference type="ChEBI" id="CHEBI:47942"/>
    </cofactor>
</comment>
<dbReference type="SUPFAM" id="SSF52777">
    <property type="entry name" value="CoA-dependent acyltransferases"/>
    <property type="match status" value="2"/>
</dbReference>
<evidence type="ECO:0000313" key="7">
    <source>
        <dbReference type="Proteomes" id="UP001595884"/>
    </source>
</evidence>
<dbReference type="InterPro" id="IPR023213">
    <property type="entry name" value="CAT-like_dom_sf"/>
</dbReference>
<dbReference type="InterPro" id="IPR009081">
    <property type="entry name" value="PP-bd_ACP"/>
</dbReference>
<evidence type="ECO:0000259" key="5">
    <source>
        <dbReference type="PROSITE" id="PS50075"/>
    </source>
</evidence>
<dbReference type="PROSITE" id="PS50075">
    <property type="entry name" value="CARRIER"/>
    <property type="match status" value="1"/>
</dbReference>
<gene>
    <name evidence="6" type="ORF">ACFO7V_10130</name>
</gene>
<proteinExistence type="predicted"/>
<comment type="caution">
    <text evidence="6">The sequence shown here is derived from an EMBL/GenBank/DDBJ whole genome shotgun (WGS) entry which is preliminary data.</text>
</comment>
<sequence length="1091" mass="113131">MTLAPDTVGTVPLTDAQAGMVHAELAAPGSADFSVGDALVFRGRISAAALSDAVQRTLAEVPWLGSRFAPEHMALVPGDGPAVPSGPRLLPPGVLRGELTGDSDRQLAEQLRADYLPHITLESRLLHEQLLLTSLDTDLQPVAVWVLAAHHVLFDGYGITLLARRVTEHYTALAAGSPVPETPFTQPGQVLAAEVLYHGSAAEESDRGYWHARLEGDGQDYRPTRLAGLLGAAGQRPDASAAARLRLTGRPLSLGRFSGTVPTASETTRATWADAAIAAHALLAARLTGASRTIIGLPAMNRTGAAALCAIPTINVLPLVLDLHPSGTVGELLESVAAARAELSRHGRYRSEQLMRDLRLVGSGTTLTGTEINIKAFDVPLSVPGGSVSLYALCEGPVDDICLNLLPDRETGKIVAVLTAPAGTLATADAAVLLETYGLLLEQLAAADSATRHATLALAPDAALATLAGPAAAETAPAVLEELFAASAAAAPEAAAITCEGVTLSYRALAARADAIAAAVLAHVNGGATGRYVLIGLERGLDYVAAILGIAKAGATSVPLDPHAPAQRNQRIAARLAGQDPRTPLVLATDAQGWAGYPVLDPSVLPVATGTLPVAAVPRSTPSYLLHTSGSTGEPKAVVISREAFSHWAGYHRHAGFVDAAGEKIAQSLPLHFDGAWCTLLGVALGHHVHLISHEVARDPEALAVQVREHAMTWMDMTPSLAAPLLDTGLFDPGTPVRRLSIGGEGCGQVLWEKLRNLNDLIVENLYGPTEFTVDALVANVAQSPDVVVGRPLAGLKAAVLDSALRPLPAGLPGELYLSGPQEAHGYLGQGALTASRFVADPAGDGTRMYRTGDRAVLGHDGLLRFLGRDDGQVKIRGYRIDVGEVETALAALPGIAHAVVRARGAQLLAWVVPSNSEATMLAGDTERWRAALCLVLPPQMIPHALTPIDRLPLGSTGKLDESQLPDPRPANAPVSAPATGPEQRAVAACVAAALGIQVHALGVESDFFAEGGDSITAIAVVSALRQAGYSSSVGAVFTERTVGGIAAKISGLAPEPVAVTEPAGTADLVQLDAAARSRLSAMLSQRRPRR</sequence>
<dbReference type="EMBL" id="JBHSHE010000042">
    <property type="protein sequence ID" value="MFC4716495.1"/>
    <property type="molecule type" value="Genomic_DNA"/>
</dbReference>
<dbReference type="Gene3D" id="3.30.300.30">
    <property type="match status" value="1"/>
</dbReference>
<dbReference type="Pfam" id="PF00668">
    <property type="entry name" value="Condensation"/>
    <property type="match status" value="1"/>
</dbReference>
<dbReference type="CDD" id="cd05930">
    <property type="entry name" value="A_NRPS"/>
    <property type="match status" value="1"/>
</dbReference>
<reference evidence="7" key="1">
    <citation type="journal article" date="2019" name="Int. J. Syst. Evol. Microbiol.">
        <title>The Global Catalogue of Microorganisms (GCM) 10K type strain sequencing project: providing services to taxonomists for standard genome sequencing and annotation.</title>
        <authorList>
            <consortium name="The Broad Institute Genomics Platform"/>
            <consortium name="The Broad Institute Genome Sequencing Center for Infectious Disease"/>
            <person name="Wu L."/>
            <person name="Ma J."/>
        </authorList>
    </citation>
    <scope>NUCLEOTIDE SEQUENCE [LARGE SCALE GENOMIC DNA]</scope>
    <source>
        <strain evidence="7">CGMCC 1.12849</strain>
    </source>
</reference>
<dbReference type="InterPro" id="IPR036736">
    <property type="entry name" value="ACP-like_sf"/>
</dbReference>